<comment type="caution">
    <text evidence="4">The sequence shown here is derived from an EMBL/GenBank/DDBJ whole genome shotgun (WGS) entry which is preliminary data.</text>
</comment>
<protein>
    <submittedName>
        <fullName evidence="4">Penicillin-binding protein 2</fullName>
    </submittedName>
</protein>
<name>A0ABS6BRQ8_9CLOT</name>
<dbReference type="InterPro" id="IPR054120">
    <property type="entry name" value="PBPA_dimer"/>
</dbReference>
<keyword evidence="1" id="KW-1133">Transmembrane helix</keyword>
<evidence type="ECO:0000313" key="4">
    <source>
        <dbReference type="EMBL" id="MBU3159472.1"/>
    </source>
</evidence>
<keyword evidence="1" id="KW-0812">Transmembrane</keyword>
<proteinExistence type="predicted"/>
<reference evidence="4 5" key="1">
    <citation type="submission" date="2021-06" db="EMBL/GenBank/DDBJ databases">
        <title>Clostridia strains as spoilage organisms.</title>
        <authorList>
            <person name="Wambui J."/>
            <person name="Stephan R."/>
            <person name="Stevens M.J.A."/>
        </authorList>
    </citation>
    <scope>NUCLEOTIDE SEQUENCE [LARGE SCALE GENOMIC DNA]</scope>
    <source>
        <strain evidence="4 5">DSM 14204</strain>
    </source>
</reference>
<sequence>MNDFVSNIKKVLLVFLILFIALITYITYIYMFNSEKAVASTSNQRLWAERNKVLRGTIYDKDMVALTKSTKTSETSQKQQYLQGAAFAHIIGYMDPIYGLSGLEKKYDAQLMGNNDTPLSKFVFFSKDKEEKVGNGLKTTIDSKLQKKAYNLLGNYRGSIVALNPKTGEILAMVSKPSYDPNNLAAEWKNITTNKEMPLLNRAVSGLYPPGSIFKTVTAASALENIANVYNSSINDNGSLIVNGTKLLEDYNGESFGNIDFKSAYMHSSNVFFGSLGIDLGNDKLKETAEKFYFNKNIPTIGLTVENSVFPSYKNSEKGNIAQSAIGQAGVLVTPMQMALVVSAVANGGTMMEPMLVKEILSSKGESIEKLKPKQLGQVMTKNNSDIMKGLMKEVVSKGTGTGAALPGIVVSGKTGTADHDDPSKQQAPHAWFTGFAPYDNPQIAIAVIVEEGGQGGVKAAEITRELIRAYLQ</sequence>
<dbReference type="InterPro" id="IPR050515">
    <property type="entry name" value="Beta-lactam/transpept"/>
</dbReference>
<dbReference type="EMBL" id="JAHLDV010000009">
    <property type="protein sequence ID" value="MBU3159472.1"/>
    <property type="molecule type" value="Genomic_DNA"/>
</dbReference>
<dbReference type="PANTHER" id="PTHR30627">
    <property type="entry name" value="PEPTIDOGLYCAN D,D-TRANSPEPTIDASE"/>
    <property type="match status" value="1"/>
</dbReference>
<feature type="transmembrane region" description="Helical" evidence="1">
    <location>
        <begin position="12"/>
        <end position="32"/>
    </location>
</feature>
<keyword evidence="1" id="KW-0472">Membrane</keyword>
<gene>
    <name evidence="4" type="ORF">KPL37_06850</name>
</gene>
<organism evidence="4 5">
    <name type="scientific">Clostridium frigoris</name>
    <dbReference type="NCBI Taxonomy" id="205327"/>
    <lineage>
        <taxon>Bacteria</taxon>
        <taxon>Bacillati</taxon>
        <taxon>Bacillota</taxon>
        <taxon>Clostridia</taxon>
        <taxon>Eubacteriales</taxon>
        <taxon>Clostridiaceae</taxon>
        <taxon>Clostridium</taxon>
    </lineage>
</organism>
<accession>A0ABS6BRQ8</accession>
<feature type="domain" description="Penicillin binding protein A dimerisation" evidence="3">
    <location>
        <begin position="55"/>
        <end position="120"/>
    </location>
</feature>
<dbReference type="PANTHER" id="PTHR30627:SF24">
    <property type="entry name" value="PENICILLIN-BINDING PROTEIN 4B"/>
    <property type="match status" value="1"/>
</dbReference>
<evidence type="ECO:0000259" key="2">
    <source>
        <dbReference type="Pfam" id="PF00905"/>
    </source>
</evidence>
<evidence type="ECO:0000313" key="5">
    <source>
        <dbReference type="Proteomes" id="UP000776252"/>
    </source>
</evidence>
<dbReference type="InterPro" id="IPR001460">
    <property type="entry name" value="PCN-bd_Tpept"/>
</dbReference>
<evidence type="ECO:0000256" key="1">
    <source>
        <dbReference type="SAM" id="Phobius"/>
    </source>
</evidence>
<feature type="domain" description="Penicillin-binding protein transpeptidase" evidence="2">
    <location>
        <begin position="158"/>
        <end position="468"/>
    </location>
</feature>
<dbReference type="Pfam" id="PF21922">
    <property type="entry name" value="PBP_dimer_2"/>
    <property type="match status" value="1"/>
</dbReference>
<keyword evidence="5" id="KW-1185">Reference proteome</keyword>
<dbReference type="RefSeq" id="WP_216147040.1">
    <property type="nucleotide sequence ID" value="NZ_JAHLDV010000009.1"/>
</dbReference>
<evidence type="ECO:0000259" key="3">
    <source>
        <dbReference type="Pfam" id="PF21922"/>
    </source>
</evidence>
<dbReference type="Pfam" id="PF00905">
    <property type="entry name" value="Transpeptidase"/>
    <property type="match status" value="1"/>
</dbReference>
<dbReference type="Proteomes" id="UP000776252">
    <property type="component" value="Unassembled WGS sequence"/>
</dbReference>